<name>A0A132NS59_GIAIN</name>
<reference evidence="2 3" key="1">
    <citation type="journal article" date="2015" name="Mol. Biochem. Parasitol.">
        <title>Identification of polymorphic genes for use in assemblage B genotyping assays through comparative genomics of multiple assemblage B Giardia duodenalis isolates.</title>
        <authorList>
            <person name="Wielinga C."/>
            <person name="Thompson R.C."/>
            <person name="Monis P."/>
            <person name="Ryan U."/>
        </authorList>
    </citation>
    <scope>NUCLEOTIDE SEQUENCE [LARGE SCALE GENOMIC DNA]</scope>
    <source>
        <strain evidence="2 3">BAH15c1</strain>
    </source>
</reference>
<dbReference type="Proteomes" id="UP000070089">
    <property type="component" value="Unassembled WGS sequence"/>
</dbReference>
<keyword evidence="1" id="KW-0472">Membrane</keyword>
<gene>
    <name evidence="2" type="ORF">QR46_3078</name>
</gene>
<feature type="transmembrane region" description="Helical" evidence="1">
    <location>
        <begin position="110"/>
        <end position="128"/>
    </location>
</feature>
<dbReference type="VEuPathDB" id="GiardiaDB:QR46_3078"/>
<evidence type="ECO:0000256" key="1">
    <source>
        <dbReference type="SAM" id="Phobius"/>
    </source>
</evidence>
<evidence type="ECO:0000313" key="3">
    <source>
        <dbReference type="Proteomes" id="UP000070089"/>
    </source>
</evidence>
<feature type="transmembrane region" description="Helical" evidence="1">
    <location>
        <begin position="81"/>
        <end position="104"/>
    </location>
</feature>
<organism evidence="2 3">
    <name type="scientific">Giardia duodenalis assemblage B</name>
    <dbReference type="NCBI Taxonomy" id="1394984"/>
    <lineage>
        <taxon>Eukaryota</taxon>
        <taxon>Metamonada</taxon>
        <taxon>Diplomonadida</taxon>
        <taxon>Hexamitidae</taxon>
        <taxon>Giardiinae</taxon>
        <taxon>Giardia</taxon>
    </lineage>
</organism>
<accession>A0A132NS59</accession>
<protein>
    <submittedName>
        <fullName evidence="2">Uncharacterized protein</fullName>
    </submittedName>
</protein>
<keyword evidence="1" id="KW-1133">Transmembrane helix</keyword>
<feature type="transmembrane region" description="Helical" evidence="1">
    <location>
        <begin position="220"/>
        <end position="241"/>
    </location>
</feature>
<comment type="caution">
    <text evidence="2">The sequence shown here is derived from an EMBL/GenBank/DDBJ whole genome shotgun (WGS) entry which is preliminary data.</text>
</comment>
<dbReference type="PROSITE" id="PS51257">
    <property type="entry name" value="PROKAR_LIPOPROTEIN"/>
    <property type="match status" value="1"/>
</dbReference>
<dbReference type="EMBL" id="JXTI01000092">
    <property type="protein sequence ID" value="KWX12935.1"/>
    <property type="molecule type" value="Genomic_DNA"/>
</dbReference>
<evidence type="ECO:0000313" key="2">
    <source>
        <dbReference type="EMBL" id="KWX12935.1"/>
    </source>
</evidence>
<dbReference type="OrthoDB" id="10259779at2759"/>
<feature type="transmembrane region" description="Helical" evidence="1">
    <location>
        <begin position="47"/>
        <end position="69"/>
    </location>
</feature>
<proteinExistence type="predicted"/>
<sequence length="260" mass="29179">MLKHDSISRLLYICNLAFSCCLLTVVCTLYAIDYLNGRQSSCFTLSYYALIPALVFVAGGTLFMGIIQLRRTVLNWFVCRYISCGLNVYGLIVHTIYLSFVIWFVPLARLLASGLCVIIETIHTVLLFNYANNIYYTEAYAARLALVSCLFIDQIVQFIELSTSMSSNQTNHKNMLMEATILYTVVIIGASAALRSLSMSFIGSVVLLSWTFSSSSKSTLHLILIIEAIMSIVSFIIIGVYHGLQFWDRRRANHSKEPGL</sequence>
<feature type="transmembrane region" description="Helical" evidence="1">
    <location>
        <begin position="179"/>
        <end position="208"/>
    </location>
</feature>
<feature type="transmembrane region" description="Helical" evidence="1">
    <location>
        <begin position="12"/>
        <end position="32"/>
    </location>
</feature>
<keyword evidence="1" id="KW-0812">Transmembrane</keyword>
<dbReference type="AlphaFoldDB" id="A0A132NS59"/>